<comment type="caution">
    <text evidence="1">The sequence shown here is derived from an EMBL/GenBank/DDBJ whole genome shotgun (WGS) entry which is preliminary data.</text>
</comment>
<reference evidence="1 2" key="1">
    <citation type="submission" date="2017-12" db="EMBL/GenBank/DDBJ databases">
        <title>Comparative genomics of Botrytis spp.</title>
        <authorList>
            <person name="Valero-Jimenez C.A."/>
            <person name="Tapia P."/>
            <person name="Veloso J."/>
            <person name="Silva-Moreno E."/>
            <person name="Staats M."/>
            <person name="Valdes J.H."/>
            <person name="Van Kan J.A.L."/>
        </authorList>
    </citation>
    <scope>NUCLEOTIDE SEQUENCE [LARGE SCALE GENOMIC DNA]</scope>
    <source>
        <strain evidence="1 2">MUCL11595</strain>
    </source>
</reference>
<name>A0A4Z1ITZ5_9HELO</name>
<keyword evidence="2" id="KW-1185">Reference proteome</keyword>
<accession>A0A4Z1ITZ5</accession>
<sequence>MPLTPKTASSAIQAFKPTYLAHGYGIVWEQCHNGPQNLQKPRGMTIWVSPHTASGFVMQTNQRRVNYRGSEHGIALSGTTGVKCILDDIIQGEREKKKGKQLFLHLKCWQGPENYNKLISSKQVLYKI</sequence>
<dbReference type="Proteomes" id="UP000297527">
    <property type="component" value="Unassembled WGS sequence"/>
</dbReference>
<protein>
    <submittedName>
        <fullName evidence="1">Uncharacterized protein</fullName>
    </submittedName>
</protein>
<evidence type="ECO:0000313" key="2">
    <source>
        <dbReference type="Proteomes" id="UP000297527"/>
    </source>
</evidence>
<evidence type="ECO:0000313" key="1">
    <source>
        <dbReference type="EMBL" id="TGO64154.1"/>
    </source>
</evidence>
<gene>
    <name evidence="1" type="ORF">BCON_0008g00010</name>
</gene>
<dbReference type="EMBL" id="PQXN01000008">
    <property type="protein sequence ID" value="TGO64154.1"/>
    <property type="molecule type" value="Genomic_DNA"/>
</dbReference>
<proteinExistence type="predicted"/>
<dbReference type="AlphaFoldDB" id="A0A4Z1ITZ5"/>
<organism evidence="1 2">
    <name type="scientific">Botryotinia convoluta</name>
    <dbReference type="NCBI Taxonomy" id="54673"/>
    <lineage>
        <taxon>Eukaryota</taxon>
        <taxon>Fungi</taxon>
        <taxon>Dikarya</taxon>
        <taxon>Ascomycota</taxon>
        <taxon>Pezizomycotina</taxon>
        <taxon>Leotiomycetes</taxon>
        <taxon>Helotiales</taxon>
        <taxon>Sclerotiniaceae</taxon>
        <taxon>Botryotinia</taxon>
    </lineage>
</organism>